<dbReference type="FunFam" id="1.10.287.70:FF:000102">
    <property type="entry name" value="Two-pore potassium channel 3"/>
    <property type="match status" value="1"/>
</dbReference>
<keyword evidence="6 17" id="KW-0812">Transmembrane</keyword>
<dbReference type="PRINTS" id="PR01333">
    <property type="entry name" value="2POREKCHANEL"/>
</dbReference>
<evidence type="ECO:0000256" key="15">
    <source>
        <dbReference type="ARBA" id="ARBA00023303"/>
    </source>
</evidence>
<evidence type="ECO:0000256" key="13">
    <source>
        <dbReference type="ARBA" id="ARBA00023065"/>
    </source>
</evidence>
<keyword evidence="7" id="KW-0479">Metal-binding</keyword>
<comment type="subcellular location">
    <subcellularLocation>
        <location evidence="1">Membrane</location>
        <topology evidence="1">Multi-pass membrane protein</topology>
    </subcellularLocation>
</comment>
<evidence type="ECO:0000313" key="20">
    <source>
        <dbReference type="Proteomes" id="UP001140206"/>
    </source>
</evidence>
<keyword evidence="10" id="KW-0106">Calcium</keyword>
<evidence type="ECO:0000256" key="1">
    <source>
        <dbReference type="ARBA" id="ARBA00004141"/>
    </source>
</evidence>
<feature type="transmembrane region" description="Helical" evidence="17">
    <location>
        <begin position="240"/>
        <end position="265"/>
    </location>
</feature>
<feature type="domain" description="Potassium channel" evidence="18">
    <location>
        <begin position="183"/>
        <end position="264"/>
    </location>
</feature>
<dbReference type="Pfam" id="PF07885">
    <property type="entry name" value="Ion_trans_2"/>
    <property type="match status" value="2"/>
</dbReference>
<dbReference type="InterPro" id="IPR018247">
    <property type="entry name" value="EF_Hand_1_Ca_BS"/>
</dbReference>
<reference evidence="19" key="1">
    <citation type="submission" date="2022-08" db="EMBL/GenBank/DDBJ databases">
        <authorList>
            <person name="Marques A."/>
        </authorList>
    </citation>
    <scope>NUCLEOTIDE SEQUENCE</scope>
    <source>
        <strain evidence="19">RhyPub2mFocal</strain>
        <tissue evidence="19">Leaves</tissue>
    </source>
</reference>
<comment type="subunit">
    <text evidence="3">Homodimer.</text>
</comment>
<dbReference type="GO" id="GO:0009705">
    <property type="term" value="C:plant-type vacuole membrane"/>
    <property type="evidence" value="ECO:0007669"/>
    <property type="project" value="TreeGrafter"/>
</dbReference>
<evidence type="ECO:0000256" key="12">
    <source>
        <dbReference type="ARBA" id="ARBA00022989"/>
    </source>
</evidence>
<feature type="transmembrane region" description="Helical" evidence="17">
    <location>
        <begin position="180"/>
        <end position="198"/>
    </location>
</feature>
<evidence type="ECO:0000313" key="19">
    <source>
        <dbReference type="EMBL" id="KAJ4809534.1"/>
    </source>
</evidence>
<keyword evidence="20" id="KW-1185">Reference proteome</keyword>
<keyword evidence="11" id="KW-0630">Potassium</keyword>
<keyword evidence="8" id="KW-0677">Repeat</keyword>
<evidence type="ECO:0000256" key="16">
    <source>
        <dbReference type="SAM" id="MobiDB-lite"/>
    </source>
</evidence>
<evidence type="ECO:0000256" key="7">
    <source>
        <dbReference type="ARBA" id="ARBA00022723"/>
    </source>
</evidence>
<evidence type="ECO:0000256" key="2">
    <source>
        <dbReference type="ARBA" id="ARBA00010159"/>
    </source>
</evidence>
<dbReference type="GO" id="GO:0046872">
    <property type="term" value="F:metal ion binding"/>
    <property type="evidence" value="ECO:0007669"/>
    <property type="project" value="UniProtKB-KW"/>
</dbReference>
<keyword evidence="13" id="KW-0406">Ion transport</keyword>
<dbReference type="PANTHER" id="PTHR11003:SF282">
    <property type="entry name" value="TWO-PORE POTASSIUM CHANNEL 3"/>
    <property type="match status" value="1"/>
</dbReference>
<evidence type="ECO:0000256" key="8">
    <source>
        <dbReference type="ARBA" id="ARBA00022737"/>
    </source>
</evidence>
<dbReference type="SUPFAM" id="SSF81324">
    <property type="entry name" value="Voltage-gated potassium channels"/>
    <property type="match status" value="2"/>
</dbReference>
<evidence type="ECO:0000256" key="6">
    <source>
        <dbReference type="ARBA" id="ARBA00022692"/>
    </source>
</evidence>
<feature type="region of interest" description="Disordered" evidence="16">
    <location>
        <begin position="78"/>
        <end position="129"/>
    </location>
</feature>
<dbReference type="Gene3D" id="1.10.287.70">
    <property type="match status" value="2"/>
</dbReference>
<accession>A0AAV8GWW1</accession>
<name>A0AAV8GWW1_9POAL</name>
<keyword evidence="14 17" id="KW-0472">Membrane</keyword>
<dbReference type="EMBL" id="JAMFTS010000001">
    <property type="protein sequence ID" value="KAJ4809534.1"/>
    <property type="molecule type" value="Genomic_DNA"/>
</dbReference>
<evidence type="ECO:0000256" key="9">
    <source>
        <dbReference type="ARBA" id="ARBA00022826"/>
    </source>
</evidence>
<proteinExistence type="inferred from homology"/>
<feature type="compositionally biased region" description="Polar residues" evidence="16">
    <location>
        <begin position="148"/>
        <end position="158"/>
    </location>
</feature>
<protein>
    <submittedName>
        <fullName evidence="19">Outward rectifying potassium channel protein</fullName>
    </submittedName>
</protein>
<keyword evidence="15 19" id="KW-0407">Ion channel</keyword>
<evidence type="ECO:0000256" key="10">
    <source>
        <dbReference type="ARBA" id="ARBA00022837"/>
    </source>
</evidence>
<keyword evidence="9" id="KW-0631">Potassium channel</keyword>
<keyword evidence="5" id="KW-0633">Potassium transport</keyword>
<dbReference type="GO" id="GO:0022841">
    <property type="term" value="F:potassium ion leak channel activity"/>
    <property type="evidence" value="ECO:0007669"/>
    <property type="project" value="TreeGrafter"/>
</dbReference>
<feature type="compositionally biased region" description="Low complexity" evidence="16">
    <location>
        <begin position="26"/>
        <end position="52"/>
    </location>
</feature>
<dbReference type="GO" id="GO:0005886">
    <property type="term" value="C:plasma membrane"/>
    <property type="evidence" value="ECO:0007669"/>
    <property type="project" value="TreeGrafter"/>
</dbReference>
<evidence type="ECO:0000256" key="17">
    <source>
        <dbReference type="SAM" id="Phobius"/>
    </source>
</evidence>
<feature type="transmembrane region" description="Helical" evidence="17">
    <location>
        <begin position="360"/>
        <end position="381"/>
    </location>
</feature>
<evidence type="ECO:0000256" key="14">
    <source>
        <dbReference type="ARBA" id="ARBA00023136"/>
    </source>
</evidence>
<dbReference type="PROSITE" id="PS00018">
    <property type="entry name" value="EF_HAND_1"/>
    <property type="match status" value="1"/>
</dbReference>
<dbReference type="AlphaFoldDB" id="A0AAV8GWW1"/>
<dbReference type="InterPro" id="IPR013099">
    <property type="entry name" value="K_chnl_dom"/>
</dbReference>
<feature type="domain" description="Potassium channel" evidence="18">
    <location>
        <begin position="313"/>
        <end position="383"/>
    </location>
</feature>
<evidence type="ECO:0000256" key="4">
    <source>
        <dbReference type="ARBA" id="ARBA00022448"/>
    </source>
</evidence>
<feature type="region of interest" description="Disordered" evidence="16">
    <location>
        <begin position="26"/>
        <end position="66"/>
    </location>
</feature>
<feature type="region of interest" description="Disordered" evidence="16">
    <location>
        <begin position="148"/>
        <end position="168"/>
    </location>
</feature>
<comment type="caution">
    <text evidence="19">The sequence shown here is derived from an EMBL/GenBank/DDBJ whole genome shotgun (WGS) entry which is preliminary data.</text>
</comment>
<feature type="transmembrane region" description="Helical" evidence="17">
    <location>
        <begin position="306"/>
        <end position="327"/>
    </location>
</feature>
<dbReference type="InterPro" id="IPR003280">
    <property type="entry name" value="2pore_dom_K_chnl"/>
</dbReference>
<evidence type="ECO:0000256" key="3">
    <source>
        <dbReference type="ARBA" id="ARBA00011738"/>
    </source>
</evidence>
<evidence type="ECO:0000256" key="11">
    <source>
        <dbReference type="ARBA" id="ARBA00022958"/>
    </source>
</evidence>
<comment type="similarity">
    <text evidence="2">Belongs to the two pore domain potassium channel (TC 1.A.1.7) family.</text>
</comment>
<dbReference type="GO" id="GO:0015271">
    <property type="term" value="F:outward rectifier potassium channel activity"/>
    <property type="evidence" value="ECO:0007669"/>
    <property type="project" value="TreeGrafter"/>
</dbReference>
<dbReference type="PANTHER" id="PTHR11003">
    <property type="entry name" value="POTASSIUM CHANNEL, SUBFAMILY K"/>
    <property type="match status" value="1"/>
</dbReference>
<sequence>MASGAREREPLLSSSPRAIAISISINNSNSSNSNSSSSCSSTPFFSPLTPLPEDSELPPSPSPSPFAYPSLKSLLIFGPSPSPSPSLPPSPSPSPCDDADSALPPLDQVPHSPSLFSPGPASAHDNPFSSTSNPKFLTNLHRCRTAPSMSPLDNSSLPQPHPNTHHADLAPQGPAVVRSAFIFLACYLFFGVVVYSIAPNNFSSSTDSTHPVVDALYFCIVTMCTIGYGDITPATPLAKLFSILFVIIGFGFVDILLSGMVSFVLDLQESLLLTAVTKPNHPHRHDIARRYIVDVKKGRMRIRLKVALALGVVVLCVGIGAIVLCFIENLNGLDALYLSVMSVTTVGYGDQAFKTMSGRLFASIWLLVSTLAVARAFLYLAEMRIEKRHRKIAKWVLSRDMTVSEFLEADIDHNGFVTKSEFVVYKLKEMGKISEKDVMLICEQFERLDPGKSGKITLSALIDSHHLDTSRKFFA</sequence>
<keyword evidence="12 17" id="KW-1133">Transmembrane helix</keyword>
<keyword evidence="4" id="KW-0813">Transport</keyword>
<dbReference type="Gene3D" id="1.10.238.10">
    <property type="entry name" value="EF-hand"/>
    <property type="match status" value="1"/>
</dbReference>
<evidence type="ECO:0000259" key="18">
    <source>
        <dbReference type="Pfam" id="PF07885"/>
    </source>
</evidence>
<feature type="compositionally biased region" description="Pro residues" evidence="16">
    <location>
        <begin position="80"/>
        <end position="94"/>
    </location>
</feature>
<dbReference type="GO" id="GO:0030322">
    <property type="term" value="P:stabilization of membrane potential"/>
    <property type="evidence" value="ECO:0007669"/>
    <property type="project" value="TreeGrafter"/>
</dbReference>
<feature type="transmembrane region" description="Helical" evidence="17">
    <location>
        <begin position="210"/>
        <end position="228"/>
    </location>
</feature>
<organism evidence="19 20">
    <name type="scientific">Rhynchospora pubera</name>
    <dbReference type="NCBI Taxonomy" id="906938"/>
    <lineage>
        <taxon>Eukaryota</taxon>
        <taxon>Viridiplantae</taxon>
        <taxon>Streptophyta</taxon>
        <taxon>Embryophyta</taxon>
        <taxon>Tracheophyta</taxon>
        <taxon>Spermatophyta</taxon>
        <taxon>Magnoliopsida</taxon>
        <taxon>Liliopsida</taxon>
        <taxon>Poales</taxon>
        <taxon>Cyperaceae</taxon>
        <taxon>Cyperoideae</taxon>
        <taxon>Rhynchosporeae</taxon>
        <taxon>Rhynchospora</taxon>
    </lineage>
</organism>
<evidence type="ECO:0000256" key="5">
    <source>
        <dbReference type="ARBA" id="ARBA00022538"/>
    </source>
</evidence>
<gene>
    <name evidence="19" type="ORF">LUZ62_022100</name>
</gene>
<dbReference type="Proteomes" id="UP001140206">
    <property type="component" value="Chromosome 1"/>
</dbReference>